<keyword evidence="4" id="KW-1185">Reference proteome</keyword>
<name>A0A376CKN1_9CORY</name>
<dbReference type="Proteomes" id="UP000254467">
    <property type="component" value="Unassembled WGS sequence"/>
</dbReference>
<dbReference type="AlphaFoldDB" id="A0A376CKN1"/>
<dbReference type="GO" id="GO:0006508">
    <property type="term" value="P:proteolysis"/>
    <property type="evidence" value="ECO:0007669"/>
    <property type="project" value="InterPro"/>
</dbReference>
<dbReference type="PANTHER" id="PTHR30023:SF0">
    <property type="entry name" value="PENICILLIN-SENSITIVE CARBOXYPEPTIDASE A"/>
    <property type="match status" value="1"/>
</dbReference>
<evidence type="ECO:0000313" key="4">
    <source>
        <dbReference type="Proteomes" id="UP000254467"/>
    </source>
</evidence>
<dbReference type="PANTHER" id="PTHR30023">
    <property type="entry name" value="D-ALANYL-D-ALANINE CARBOXYPEPTIDASE"/>
    <property type="match status" value="1"/>
</dbReference>
<dbReference type="EC" id="3.4.16.4" evidence="3"/>
<evidence type="ECO:0000256" key="2">
    <source>
        <dbReference type="ARBA" id="ARBA00022801"/>
    </source>
</evidence>
<dbReference type="SUPFAM" id="SSF56601">
    <property type="entry name" value="beta-lactamase/transpeptidase-like"/>
    <property type="match status" value="1"/>
</dbReference>
<dbReference type="InterPro" id="IPR012338">
    <property type="entry name" value="Beta-lactam/transpept-like"/>
</dbReference>
<dbReference type="STRING" id="35756.GCA_001044155_00977"/>
<dbReference type="EMBL" id="UFXQ01000001">
    <property type="protein sequence ID" value="STC68865.1"/>
    <property type="molecule type" value="Genomic_DNA"/>
</dbReference>
<proteinExistence type="inferred from homology"/>
<dbReference type="NCBIfam" id="TIGR00666">
    <property type="entry name" value="PBP4"/>
    <property type="match status" value="1"/>
</dbReference>
<accession>A0A376CKN1</accession>
<evidence type="ECO:0000313" key="3">
    <source>
        <dbReference type="EMBL" id="STC68865.1"/>
    </source>
</evidence>
<dbReference type="GO" id="GO:0009002">
    <property type="term" value="F:serine-type D-Ala-D-Ala carboxypeptidase activity"/>
    <property type="evidence" value="ECO:0007669"/>
    <property type="project" value="UniProtKB-EC"/>
</dbReference>
<evidence type="ECO:0000256" key="1">
    <source>
        <dbReference type="ARBA" id="ARBA00006096"/>
    </source>
</evidence>
<gene>
    <name evidence="3" type="primary">dacB_1</name>
    <name evidence="3" type="ORF">NCTC11862_00641</name>
</gene>
<dbReference type="GO" id="GO:0000270">
    <property type="term" value="P:peptidoglycan metabolic process"/>
    <property type="evidence" value="ECO:0007669"/>
    <property type="project" value="TreeGrafter"/>
</dbReference>
<reference evidence="3 4" key="1">
    <citation type="submission" date="2018-06" db="EMBL/GenBank/DDBJ databases">
        <authorList>
            <consortium name="Pathogen Informatics"/>
            <person name="Doyle S."/>
        </authorList>
    </citation>
    <scope>NUCLEOTIDE SEQUENCE [LARGE SCALE GENOMIC DNA]</scope>
    <source>
        <strain evidence="3 4">NCTC11862</strain>
    </source>
</reference>
<dbReference type="Pfam" id="PF02113">
    <property type="entry name" value="Peptidase_S13"/>
    <property type="match status" value="2"/>
</dbReference>
<protein>
    <submittedName>
        <fullName evidence="3">D-alanyl-D-alanine carboxypeptidase</fullName>
        <ecNumber evidence="3">3.4.16.4</ecNumber>
    </submittedName>
</protein>
<keyword evidence="3" id="KW-0121">Carboxypeptidase</keyword>
<organism evidence="3 4">
    <name type="scientific">Corynebacterium pilosum</name>
    <dbReference type="NCBI Taxonomy" id="35756"/>
    <lineage>
        <taxon>Bacteria</taxon>
        <taxon>Bacillati</taxon>
        <taxon>Actinomycetota</taxon>
        <taxon>Actinomycetes</taxon>
        <taxon>Mycobacteriales</taxon>
        <taxon>Corynebacteriaceae</taxon>
        <taxon>Corynebacterium</taxon>
    </lineage>
</organism>
<comment type="similarity">
    <text evidence="1">Belongs to the peptidase S13 family.</text>
</comment>
<dbReference type="InterPro" id="IPR000667">
    <property type="entry name" value="Peptidase_S13"/>
</dbReference>
<sequence>MAAIATVVALGAVGAVAGTGYYVHSELSELEVAPAYSLPTATDILVPATPDPIDRDALTATLQALADDPALGTFHARVSDGFTGEVLFDASSEQPLTPASSTKVLTAAAALYTLEPTDRITTQVVRGANEGDVVIKAAGDVWFTEETIAQLAEQIGEANAVFVDTRAWAGQQEMMPEWDPENVDSGYVAPLQPVMINGGRIGASEGDVPRSHTPALDVAQAVADQVGATTVGFSEAPDAAEVVAEVESPELIERLRVMMKNSDNVMAEAIGREVAAAVVGDSSAVVNAPQHTLDVLRDHGFDLTDVTLADNSGLSTVNSITPALIDDILVRSAGEDEIPLLLTTLPVAGGEGTLTTRYGDLQGKGWVRAKTGTLTGVNALAGTVTSDKGNVYTFAFLSNGVEIDPARRAMDTMASALRDF</sequence>
<dbReference type="Gene3D" id="3.40.710.10">
    <property type="entry name" value="DD-peptidase/beta-lactamase superfamily"/>
    <property type="match status" value="2"/>
</dbReference>
<keyword evidence="3" id="KW-0645">Protease</keyword>
<dbReference type="PRINTS" id="PR00922">
    <property type="entry name" value="DADACBPTASE3"/>
</dbReference>
<keyword evidence="2 3" id="KW-0378">Hydrolase</keyword>